<dbReference type="OrthoDB" id="25887at2759"/>
<feature type="domain" description="PIH1D1/2/3 CS-like" evidence="3">
    <location>
        <begin position="75"/>
        <end position="169"/>
    </location>
</feature>
<dbReference type="PANTHER" id="PTHR21083:SF0">
    <property type="entry name" value="DYNEIN AXONEMAL ASSEMBLY FACTOR 6"/>
    <property type="match status" value="1"/>
</dbReference>
<dbReference type="Gene3D" id="2.60.40.790">
    <property type="match status" value="1"/>
</dbReference>
<evidence type="ECO:0000259" key="3">
    <source>
        <dbReference type="Pfam" id="PF18201"/>
    </source>
</evidence>
<dbReference type="PANTHER" id="PTHR21083">
    <property type="entry name" value="TWISTER"/>
    <property type="match status" value="1"/>
</dbReference>
<comment type="similarity">
    <text evidence="1">Belongs to the PIH1 family.</text>
</comment>
<keyword evidence="5" id="KW-1185">Reference proteome</keyword>
<dbReference type="InterPro" id="IPR041442">
    <property type="entry name" value="PIH1D1/2/3_CS-like"/>
</dbReference>
<dbReference type="SUPFAM" id="SSF49764">
    <property type="entry name" value="HSP20-like chaperones"/>
    <property type="match status" value="1"/>
</dbReference>
<evidence type="ECO:0000313" key="4">
    <source>
        <dbReference type="EMBL" id="PIK51946.1"/>
    </source>
</evidence>
<dbReference type="GO" id="GO:0070286">
    <property type="term" value="P:axonemal dynein complex assembly"/>
    <property type="evidence" value="ECO:0007669"/>
    <property type="project" value="InterPro"/>
</dbReference>
<accession>A0A2G8KVA2</accession>
<dbReference type="EMBL" id="MRZV01000349">
    <property type="protein sequence ID" value="PIK51946.1"/>
    <property type="molecule type" value="Genomic_DNA"/>
</dbReference>
<dbReference type="STRING" id="307972.A0A2G8KVA2"/>
<proteinExistence type="inferred from homology"/>
<evidence type="ECO:0000256" key="1">
    <source>
        <dbReference type="ARBA" id="ARBA00008511"/>
    </source>
</evidence>
<dbReference type="CDD" id="cd00298">
    <property type="entry name" value="ACD_sHsps_p23-like"/>
    <property type="match status" value="1"/>
</dbReference>
<dbReference type="InterPro" id="IPR026697">
    <property type="entry name" value="DNAAF6"/>
</dbReference>
<evidence type="ECO:0000256" key="2">
    <source>
        <dbReference type="SAM" id="MobiDB-lite"/>
    </source>
</evidence>
<dbReference type="GO" id="GO:0051087">
    <property type="term" value="F:protein-folding chaperone binding"/>
    <property type="evidence" value="ECO:0007669"/>
    <property type="project" value="InterPro"/>
</dbReference>
<evidence type="ECO:0000313" key="5">
    <source>
        <dbReference type="Proteomes" id="UP000230750"/>
    </source>
</evidence>
<comment type="caution">
    <text evidence="4">The sequence shown here is derived from an EMBL/GenBank/DDBJ whole genome shotgun (WGS) entry which is preliminary data.</text>
</comment>
<gene>
    <name evidence="4" type="ORF">BSL78_11154</name>
</gene>
<dbReference type="Proteomes" id="UP000230750">
    <property type="component" value="Unassembled WGS sequence"/>
</dbReference>
<dbReference type="AlphaFoldDB" id="A0A2G8KVA2"/>
<feature type="region of interest" description="Disordered" evidence="2">
    <location>
        <begin position="1"/>
        <end position="65"/>
    </location>
</feature>
<organism evidence="4 5">
    <name type="scientific">Stichopus japonicus</name>
    <name type="common">Sea cucumber</name>
    <dbReference type="NCBI Taxonomy" id="307972"/>
    <lineage>
        <taxon>Eukaryota</taxon>
        <taxon>Metazoa</taxon>
        <taxon>Echinodermata</taxon>
        <taxon>Eleutherozoa</taxon>
        <taxon>Echinozoa</taxon>
        <taxon>Holothuroidea</taxon>
        <taxon>Aspidochirotacea</taxon>
        <taxon>Aspidochirotida</taxon>
        <taxon>Stichopodidae</taxon>
        <taxon>Apostichopus</taxon>
    </lineage>
</organism>
<dbReference type="InterPro" id="IPR008978">
    <property type="entry name" value="HSP20-like_chaperone"/>
</dbReference>
<protein>
    <recommendedName>
        <fullName evidence="3">PIH1D1/2/3 CS-like domain-containing protein</fullName>
    </recommendedName>
</protein>
<dbReference type="GO" id="GO:0045505">
    <property type="term" value="F:dynein intermediate chain binding"/>
    <property type="evidence" value="ECO:0007669"/>
    <property type="project" value="TreeGrafter"/>
</dbReference>
<reference evidence="4 5" key="1">
    <citation type="journal article" date="2017" name="PLoS Biol.">
        <title>The sea cucumber genome provides insights into morphological evolution and visceral regeneration.</title>
        <authorList>
            <person name="Zhang X."/>
            <person name="Sun L."/>
            <person name="Yuan J."/>
            <person name="Sun Y."/>
            <person name="Gao Y."/>
            <person name="Zhang L."/>
            <person name="Li S."/>
            <person name="Dai H."/>
            <person name="Hamel J.F."/>
            <person name="Liu C."/>
            <person name="Yu Y."/>
            <person name="Liu S."/>
            <person name="Lin W."/>
            <person name="Guo K."/>
            <person name="Jin S."/>
            <person name="Xu P."/>
            <person name="Storey K.B."/>
            <person name="Huan P."/>
            <person name="Zhang T."/>
            <person name="Zhou Y."/>
            <person name="Zhang J."/>
            <person name="Lin C."/>
            <person name="Li X."/>
            <person name="Xing L."/>
            <person name="Huo D."/>
            <person name="Sun M."/>
            <person name="Wang L."/>
            <person name="Mercier A."/>
            <person name="Li F."/>
            <person name="Yang H."/>
            <person name="Xiang J."/>
        </authorList>
    </citation>
    <scope>NUCLEOTIDE SEQUENCE [LARGE SCALE GENOMIC DNA]</scope>
    <source>
        <strain evidence="4">Shaxun</strain>
        <tissue evidence="4">Muscle</tissue>
    </source>
</reference>
<name>A0A2G8KVA2_STIJA</name>
<dbReference type="Pfam" id="PF18201">
    <property type="entry name" value="PIH1_CS"/>
    <property type="match status" value="1"/>
</dbReference>
<dbReference type="GO" id="GO:0005737">
    <property type="term" value="C:cytoplasm"/>
    <property type="evidence" value="ECO:0007669"/>
    <property type="project" value="TreeGrafter"/>
</dbReference>
<sequence length="179" mass="19889">MTHSSNGLLALADLLKPQNEESDEDEPVAGVAKLGPASIGLPSQNKPKQKQAKILDAEEVPEGAEYEDLNDPRIKPEYDMIFQQDVSSEDIFLQMGSKTPTSASCPFLKIKINLPDTKYAEVELDVTEKFLDCRSPKYKLGLHLPHPVDSKNGKAQWDSENGVLTVTLKMNREYDFLNG</sequence>